<comment type="caution">
    <text evidence="2">The sequence shown here is derived from an EMBL/GenBank/DDBJ whole genome shotgun (WGS) entry which is preliminary data.</text>
</comment>
<evidence type="ECO:0000313" key="3">
    <source>
        <dbReference type="Proteomes" id="UP000235392"/>
    </source>
</evidence>
<evidence type="ECO:0000313" key="2">
    <source>
        <dbReference type="EMBL" id="PLW50854.1"/>
    </source>
</evidence>
<reference evidence="2 3" key="1">
    <citation type="submission" date="2017-11" db="EMBL/GenBank/DDBJ databases">
        <title>De novo assembly and phasing of dikaryotic genomes from two isolates of Puccinia coronata f. sp. avenae, the causal agent of oat crown rust.</title>
        <authorList>
            <person name="Miller M.E."/>
            <person name="Zhang Y."/>
            <person name="Omidvar V."/>
            <person name="Sperschneider J."/>
            <person name="Schwessinger B."/>
            <person name="Raley C."/>
            <person name="Palmer J.M."/>
            <person name="Garnica D."/>
            <person name="Upadhyaya N."/>
            <person name="Rathjen J."/>
            <person name="Taylor J.M."/>
            <person name="Park R.F."/>
            <person name="Dodds P.N."/>
            <person name="Hirsch C.D."/>
            <person name="Kianian S.F."/>
            <person name="Figueroa M."/>
        </authorList>
    </citation>
    <scope>NUCLEOTIDE SEQUENCE [LARGE SCALE GENOMIC DNA]</scope>
    <source>
        <strain evidence="2">12SD80</strain>
    </source>
</reference>
<proteinExistence type="predicted"/>
<sequence>MGVGDMKGLLDPFICLRHQQLLPTHLIAGARPYMNAMSSHPTSLDLRLHVRLCNAPELLKSTHRASHQRVFLPRCAVSCPGNAILCPFVLEDLLCKNSQIGQPTDRTTSGHIQYRCLRPLLLTKTRLPQTISSSFLLGTIRDYETLVHPIDTSSPTISPPEPSSDGPGQP</sequence>
<dbReference type="Proteomes" id="UP000235392">
    <property type="component" value="Unassembled WGS sequence"/>
</dbReference>
<gene>
    <name evidence="2" type="ORF">PCASD_01132</name>
</gene>
<name>A0A2N5VLI9_9BASI</name>
<feature type="region of interest" description="Disordered" evidence="1">
    <location>
        <begin position="150"/>
        <end position="170"/>
    </location>
</feature>
<protein>
    <submittedName>
        <fullName evidence="2">Uncharacterized protein</fullName>
    </submittedName>
</protein>
<organism evidence="2 3">
    <name type="scientific">Puccinia coronata f. sp. avenae</name>
    <dbReference type="NCBI Taxonomy" id="200324"/>
    <lineage>
        <taxon>Eukaryota</taxon>
        <taxon>Fungi</taxon>
        <taxon>Dikarya</taxon>
        <taxon>Basidiomycota</taxon>
        <taxon>Pucciniomycotina</taxon>
        <taxon>Pucciniomycetes</taxon>
        <taxon>Pucciniales</taxon>
        <taxon>Pucciniaceae</taxon>
        <taxon>Puccinia</taxon>
    </lineage>
</organism>
<dbReference type="AlphaFoldDB" id="A0A2N5VLI9"/>
<accession>A0A2N5VLI9</accession>
<dbReference type="EMBL" id="PGCI01000008">
    <property type="protein sequence ID" value="PLW50854.1"/>
    <property type="molecule type" value="Genomic_DNA"/>
</dbReference>
<evidence type="ECO:0000256" key="1">
    <source>
        <dbReference type="SAM" id="MobiDB-lite"/>
    </source>
</evidence>